<feature type="transmembrane region" description="Helical" evidence="8">
    <location>
        <begin position="168"/>
        <end position="192"/>
    </location>
</feature>
<feature type="transmembrane region" description="Helical" evidence="8">
    <location>
        <begin position="79"/>
        <end position="97"/>
    </location>
</feature>
<feature type="transmembrane region" description="Helical" evidence="8">
    <location>
        <begin position="103"/>
        <end position="124"/>
    </location>
</feature>
<dbReference type="GO" id="GO:0016020">
    <property type="term" value="C:membrane"/>
    <property type="evidence" value="ECO:0007669"/>
    <property type="project" value="InterPro"/>
</dbReference>
<organism evidence="9 10">
    <name type="scientific">Clostridioides difficile</name>
    <name type="common">Peptoclostridium difficile</name>
    <dbReference type="NCBI Taxonomy" id="1496"/>
    <lineage>
        <taxon>Bacteria</taxon>
        <taxon>Bacillati</taxon>
        <taxon>Bacillota</taxon>
        <taxon>Clostridia</taxon>
        <taxon>Peptostreptococcales</taxon>
        <taxon>Peptostreptococcaceae</taxon>
        <taxon>Clostridioides</taxon>
    </lineage>
</organism>
<evidence type="ECO:0000256" key="4">
    <source>
        <dbReference type="ARBA" id="ARBA00022692"/>
    </source>
</evidence>
<evidence type="ECO:0000313" key="9">
    <source>
        <dbReference type="EMBL" id="HBH2621357.1"/>
    </source>
</evidence>
<dbReference type="GO" id="GO:0006508">
    <property type="term" value="P:proteolysis"/>
    <property type="evidence" value="ECO:0007669"/>
    <property type="project" value="UniProtKB-KW"/>
</dbReference>
<feature type="transmembrane region" description="Helical" evidence="8">
    <location>
        <begin position="34"/>
        <end position="67"/>
    </location>
</feature>
<feature type="transmembrane region" description="Helical" evidence="8">
    <location>
        <begin position="144"/>
        <end position="162"/>
    </location>
</feature>
<keyword evidence="7 8" id="KW-0472">Membrane</keyword>
<keyword evidence="2" id="KW-0673">Quorum sensing</keyword>
<accession>A0A9P3WU15</accession>
<dbReference type="Proteomes" id="UP000879542">
    <property type="component" value="Unassembled WGS sequence"/>
</dbReference>
<evidence type="ECO:0000256" key="2">
    <source>
        <dbReference type="ARBA" id="ARBA00022654"/>
    </source>
</evidence>
<dbReference type="EMBL" id="DAEQIJ010000018">
    <property type="protein sequence ID" value="HBH2621357.1"/>
    <property type="molecule type" value="Genomic_DNA"/>
</dbReference>
<evidence type="ECO:0000256" key="1">
    <source>
        <dbReference type="ARBA" id="ARBA00022475"/>
    </source>
</evidence>
<comment type="caution">
    <text evidence="9">The sequence shown here is derived from an EMBL/GenBank/DDBJ whole genome shotgun (WGS) entry which is preliminary data.</text>
</comment>
<evidence type="ECO:0000256" key="7">
    <source>
        <dbReference type="ARBA" id="ARBA00023136"/>
    </source>
</evidence>
<evidence type="ECO:0000256" key="8">
    <source>
        <dbReference type="SAM" id="Phobius"/>
    </source>
</evidence>
<evidence type="ECO:0000256" key="5">
    <source>
        <dbReference type="ARBA" id="ARBA00022801"/>
    </source>
</evidence>
<dbReference type="Pfam" id="PF04647">
    <property type="entry name" value="AgrB"/>
    <property type="match status" value="1"/>
</dbReference>
<dbReference type="SMART" id="SM00793">
    <property type="entry name" value="AgrB"/>
    <property type="match status" value="1"/>
</dbReference>
<gene>
    <name evidence="9" type="ORF">KRQ00_003143</name>
</gene>
<keyword evidence="3" id="KW-0645">Protease</keyword>
<protein>
    <submittedName>
        <fullName evidence="9">Accessory gene regulator B family protein</fullName>
    </submittedName>
</protein>
<keyword evidence="4 8" id="KW-0812">Transmembrane</keyword>
<keyword evidence="6 8" id="KW-1133">Transmembrane helix</keyword>
<dbReference type="GO" id="GO:0008233">
    <property type="term" value="F:peptidase activity"/>
    <property type="evidence" value="ECO:0007669"/>
    <property type="project" value="UniProtKB-KW"/>
</dbReference>
<keyword evidence="5" id="KW-0378">Hydrolase</keyword>
<reference evidence="9" key="2">
    <citation type="submission" date="2021-06" db="EMBL/GenBank/DDBJ databases">
        <authorList>
            <consortium name="NCBI Pathogen Detection Project"/>
        </authorList>
    </citation>
    <scope>NUCLEOTIDE SEQUENCE</scope>
    <source>
        <strain evidence="9">Clostridioides</strain>
    </source>
</reference>
<sequence length="194" mass="22747">MFKSLSYKFANILVRNEVIEDEDFEIYRYGFETLVYFIINISVALLIGIALNKFIQTIIFLVCYCTLRQFTGGYHARNYTECTITFALIYISIILVTKNIDIYKFKYILILLLLLSTVIIHKVAPLEHRNKPLSIYEKKNYRNIIKKITLSIIIVVTISLIFNIMSEYIIYSSLAVFLITILLLVQIIINFFKK</sequence>
<reference evidence="9" key="1">
    <citation type="journal article" date="2018" name="Genome Biol.">
        <title>SKESA: strategic k-mer extension for scrupulous assemblies.</title>
        <authorList>
            <person name="Souvorov A."/>
            <person name="Agarwala R."/>
            <person name="Lipman D.J."/>
        </authorList>
    </citation>
    <scope>NUCLEOTIDE SEQUENCE</scope>
    <source>
        <strain evidence="9">Clostridioides</strain>
    </source>
</reference>
<dbReference type="GO" id="GO:0009372">
    <property type="term" value="P:quorum sensing"/>
    <property type="evidence" value="ECO:0007669"/>
    <property type="project" value="UniProtKB-KW"/>
</dbReference>
<proteinExistence type="predicted"/>
<dbReference type="InterPro" id="IPR006741">
    <property type="entry name" value="AgrB"/>
</dbReference>
<keyword evidence="1" id="KW-1003">Cell membrane</keyword>
<evidence type="ECO:0000256" key="6">
    <source>
        <dbReference type="ARBA" id="ARBA00022989"/>
    </source>
</evidence>
<dbReference type="AlphaFoldDB" id="A0A9P3WU15"/>
<dbReference type="RefSeq" id="WP_003427911.1">
    <property type="nucleotide sequence ID" value="NZ_AP025558.1"/>
</dbReference>
<evidence type="ECO:0000256" key="3">
    <source>
        <dbReference type="ARBA" id="ARBA00022670"/>
    </source>
</evidence>
<evidence type="ECO:0000313" key="10">
    <source>
        <dbReference type="Proteomes" id="UP000879542"/>
    </source>
</evidence>
<name>A0A9P3WU15_CLODI</name>